<accession>A0A5R9BSU9</accession>
<name>A0A5R9BSU9_9LACT</name>
<proteinExistence type="predicted"/>
<comment type="caution">
    <text evidence="1">The sequence shown here is derived from an EMBL/GenBank/DDBJ whole genome shotgun (WGS) entry which is preliminary data.</text>
</comment>
<evidence type="ECO:0000313" key="2">
    <source>
        <dbReference type="Proteomes" id="UP000307201"/>
    </source>
</evidence>
<sequence>MNKYRVVRKFKNTKSKMKISLIFNTYEEAKEFVEEVCFSDKEDYKFLKDSNDFHQEFHGSREIVSIDIVEGAGG</sequence>
<dbReference type="Proteomes" id="UP000307201">
    <property type="component" value="Unassembled WGS sequence"/>
</dbReference>
<dbReference type="RefSeq" id="WP_138473271.1">
    <property type="nucleotide sequence ID" value="NZ_VBTE01000111.1"/>
</dbReference>
<dbReference type="AlphaFoldDB" id="A0A5R9BSU9"/>
<evidence type="ECO:0000313" key="1">
    <source>
        <dbReference type="EMBL" id="TLQ03695.1"/>
    </source>
</evidence>
<reference evidence="1 2" key="1">
    <citation type="submission" date="2019-05" db="EMBL/GenBank/DDBJ databases">
        <title>The metagenome of a microbial culture collection derived from dairy environment covers the genomic content of the human microbiome.</title>
        <authorList>
            <person name="Roder T."/>
            <person name="Wuthrich D."/>
            <person name="Sattari Z."/>
            <person name="Von Ah U."/>
            <person name="Bar C."/>
            <person name="Ronchi F."/>
            <person name="Macpherson A.J."/>
            <person name="Ganal-Vonarburg S.C."/>
            <person name="Bruggmann R."/>
            <person name="Vergeres G."/>
        </authorList>
    </citation>
    <scope>NUCLEOTIDE SEQUENCE [LARGE SCALE GENOMIC DNA]</scope>
    <source>
        <strain evidence="1 2">FAM 24235</strain>
    </source>
</reference>
<gene>
    <name evidence="1" type="ORF">FEZ48_13975</name>
</gene>
<dbReference type="EMBL" id="VBTE01000111">
    <property type="protein sequence ID" value="TLQ03695.1"/>
    <property type="molecule type" value="Genomic_DNA"/>
</dbReference>
<protein>
    <submittedName>
        <fullName evidence="1">Uncharacterized protein</fullName>
    </submittedName>
</protein>
<organism evidence="1 2">
    <name type="scientific">Marinilactibacillus psychrotolerans</name>
    <dbReference type="NCBI Taxonomy" id="191770"/>
    <lineage>
        <taxon>Bacteria</taxon>
        <taxon>Bacillati</taxon>
        <taxon>Bacillota</taxon>
        <taxon>Bacilli</taxon>
        <taxon>Lactobacillales</taxon>
        <taxon>Carnobacteriaceae</taxon>
        <taxon>Marinilactibacillus</taxon>
    </lineage>
</organism>